<evidence type="ECO:0000313" key="2">
    <source>
        <dbReference type="EMBL" id="MBM7588730.1"/>
    </source>
</evidence>
<dbReference type="Proteomes" id="UP000717624">
    <property type="component" value="Unassembled WGS sequence"/>
</dbReference>
<dbReference type="Pfam" id="PF14559">
    <property type="entry name" value="TPR_19"/>
    <property type="match status" value="1"/>
</dbReference>
<comment type="caution">
    <text evidence="2">The sequence shown here is derived from an EMBL/GenBank/DDBJ whole genome shotgun (WGS) entry which is preliminary data.</text>
</comment>
<sequence length="313" mass="35515">MTKQWLYVIDEAVKRIENDEIELGLQALQKVQEHGKDLPEVMLYLADVWYQLGHLDSASDLLNDLLSRTDAMNRTMRQECQLLLAEVLLDGNQLDQAETILYELKEEGYAGIDLNLLLADLYSLQGLDEVALRYVEAAREMEPENESIAAALGNLYVRVGRTEEALALLEEAGVSSLEALLFKARTLAQKGEFEQAYQTYRQALEIERSPELLFNTGMMAFHLGHLQEAETMIETLLAIDEEYLAAYSLLADIHLSLGKTDKAIVTLEKYVDLSGFDLEQLKRLTALLTQAGRYEEAKKYQKLLDDWSADEEE</sequence>
<keyword evidence="1" id="KW-0802">TPR repeat</keyword>
<dbReference type="GO" id="GO:0042802">
    <property type="term" value="F:identical protein binding"/>
    <property type="evidence" value="ECO:0007669"/>
    <property type="project" value="InterPro"/>
</dbReference>
<reference evidence="2" key="1">
    <citation type="submission" date="2021-01" db="EMBL/GenBank/DDBJ databases">
        <title>Genomic Encyclopedia of Type Strains, Phase IV (KMG-IV): sequencing the most valuable type-strain genomes for metagenomic binning, comparative biology and taxonomic classification.</title>
        <authorList>
            <person name="Goeker M."/>
        </authorList>
    </citation>
    <scope>NUCLEOTIDE SEQUENCE</scope>
    <source>
        <strain evidence="2">DSM 25523</strain>
    </source>
</reference>
<dbReference type="InterPro" id="IPR011990">
    <property type="entry name" value="TPR-like_helical_dom_sf"/>
</dbReference>
<protein>
    <submittedName>
        <fullName evidence="2">Tetratricopeptide (TPR) repeat protein</fullName>
    </submittedName>
</protein>
<dbReference type="Pfam" id="PF13176">
    <property type="entry name" value="TPR_7"/>
    <property type="match status" value="2"/>
</dbReference>
<name>A0A938Y071_9BACL</name>
<dbReference type="AlphaFoldDB" id="A0A938Y071"/>
<keyword evidence="3" id="KW-1185">Reference proteome</keyword>
<proteinExistence type="predicted"/>
<evidence type="ECO:0000256" key="1">
    <source>
        <dbReference type="PROSITE-ProRule" id="PRU00339"/>
    </source>
</evidence>
<dbReference type="InterPro" id="IPR019734">
    <property type="entry name" value="TPR_rpt"/>
</dbReference>
<dbReference type="EMBL" id="JAFBEB010000001">
    <property type="protein sequence ID" value="MBM7588730.1"/>
    <property type="molecule type" value="Genomic_DNA"/>
</dbReference>
<dbReference type="InterPro" id="IPR011717">
    <property type="entry name" value="TPR-4"/>
</dbReference>
<dbReference type="PROSITE" id="PS50005">
    <property type="entry name" value="TPR"/>
    <property type="match status" value="1"/>
</dbReference>
<feature type="repeat" description="TPR" evidence="1">
    <location>
        <begin position="177"/>
        <end position="210"/>
    </location>
</feature>
<dbReference type="Pfam" id="PF07721">
    <property type="entry name" value="TPR_4"/>
    <property type="match status" value="1"/>
</dbReference>
<accession>A0A938Y071</accession>
<dbReference type="PANTHER" id="PTHR12558">
    <property type="entry name" value="CELL DIVISION CYCLE 16,23,27"/>
    <property type="match status" value="1"/>
</dbReference>
<dbReference type="Gene3D" id="1.25.40.10">
    <property type="entry name" value="Tetratricopeptide repeat domain"/>
    <property type="match status" value="2"/>
</dbReference>
<gene>
    <name evidence="2" type="ORF">JOD01_000316</name>
</gene>
<organism evidence="2 3">
    <name type="scientific">Brevibacillus fulvus</name>
    <dbReference type="NCBI Taxonomy" id="1125967"/>
    <lineage>
        <taxon>Bacteria</taxon>
        <taxon>Bacillati</taxon>
        <taxon>Bacillota</taxon>
        <taxon>Bacilli</taxon>
        <taxon>Bacillales</taxon>
        <taxon>Paenibacillaceae</taxon>
        <taxon>Brevibacillus</taxon>
    </lineage>
</organism>
<evidence type="ECO:0000313" key="3">
    <source>
        <dbReference type="Proteomes" id="UP000717624"/>
    </source>
</evidence>
<dbReference type="SUPFAM" id="SSF48452">
    <property type="entry name" value="TPR-like"/>
    <property type="match status" value="2"/>
</dbReference>
<dbReference type="PANTHER" id="PTHR12558:SF13">
    <property type="entry name" value="CELL DIVISION CYCLE PROTEIN 27 HOMOLOG"/>
    <property type="match status" value="1"/>
</dbReference>
<dbReference type="SMART" id="SM00028">
    <property type="entry name" value="TPR"/>
    <property type="match status" value="5"/>
</dbReference>
<dbReference type="RefSeq" id="WP_204516459.1">
    <property type="nucleotide sequence ID" value="NZ_BAABIN010000009.1"/>
</dbReference>